<feature type="compositionally biased region" description="Basic and acidic residues" evidence="1">
    <location>
        <begin position="31"/>
        <end position="48"/>
    </location>
</feature>
<dbReference type="RefSeq" id="WP_198442941.1">
    <property type="nucleotide sequence ID" value="NZ_CBCSHE010000012.1"/>
</dbReference>
<organism evidence="2 3">
    <name type="scientific">Treponema peruense</name>
    <dbReference type="NCBI Taxonomy" id="2787628"/>
    <lineage>
        <taxon>Bacteria</taxon>
        <taxon>Pseudomonadati</taxon>
        <taxon>Spirochaetota</taxon>
        <taxon>Spirochaetia</taxon>
        <taxon>Spirochaetales</taxon>
        <taxon>Treponemataceae</taxon>
        <taxon>Treponema</taxon>
    </lineage>
</organism>
<keyword evidence="3" id="KW-1185">Reference proteome</keyword>
<dbReference type="Proteomes" id="UP000595224">
    <property type="component" value="Chromosome"/>
</dbReference>
<name>A0A7T3RE08_9SPIR</name>
<dbReference type="KEGG" id="tper:IWA51_01940"/>
<evidence type="ECO:0000313" key="3">
    <source>
        <dbReference type="Proteomes" id="UP000595224"/>
    </source>
</evidence>
<sequence>MKTSKNITDKDTNVVPKNERFLGQNLGVRRSLRELPEFSKENSQDKNSSKKSGRAFRGSVRCAISIPSLRSGTANAATTIPNAGKLFSNSNAPCASEAA</sequence>
<evidence type="ECO:0000256" key="1">
    <source>
        <dbReference type="SAM" id="MobiDB-lite"/>
    </source>
</evidence>
<dbReference type="EMBL" id="CP064936">
    <property type="protein sequence ID" value="QQA01402.1"/>
    <property type="molecule type" value="Genomic_DNA"/>
</dbReference>
<accession>A0A7T3RE08</accession>
<dbReference type="AlphaFoldDB" id="A0A7T3RE08"/>
<feature type="compositionally biased region" description="Basic and acidic residues" evidence="1">
    <location>
        <begin position="7"/>
        <end position="20"/>
    </location>
</feature>
<proteinExistence type="predicted"/>
<evidence type="ECO:0000313" key="2">
    <source>
        <dbReference type="EMBL" id="QQA01402.1"/>
    </source>
</evidence>
<reference evidence="2 3" key="1">
    <citation type="submission" date="2020-11" db="EMBL/GenBank/DDBJ databases">
        <title>Treponema Peruensis nv. sp., first commensal Treponema isolated from human feces.</title>
        <authorList>
            <person name="Belkhou C."/>
            <person name="Raes J."/>
        </authorList>
    </citation>
    <scope>NUCLEOTIDE SEQUENCE [LARGE SCALE GENOMIC DNA]</scope>
    <source>
        <strain evidence="2 3">RCC2812</strain>
    </source>
</reference>
<gene>
    <name evidence="2" type="ORF">IWA51_01940</name>
</gene>
<feature type="region of interest" description="Disordered" evidence="1">
    <location>
        <begin position="1"/>
        <end position="56"/>
    </location>
</feature>
<protein>
    <submittedName>
        <fullName evidence="2">Uncharacterized protein</fullName>
    </submittedName>
</protein>